<dbReference type="GO" id="GO:0055070">
    <property type="term" value="P:copper ion homeostasis"/>
    <property type="evidence" value="ECO:0007669"/>
    <property type="project" value="TreeGrafter"/>
</dbReference>
<dbReference type="AlphaFoldDB" id="A0A251XC41"/>
<dbReference type="SUPFAM" id="SSF56784">
    <property type="entry name" value="HAD-like"/>
    <property type="match status" value="1"/>
</dbReference>
<keyword evidence="8" id="KW-1185">Reference proteome</keyword>
<dbReference type="GO" id="GO:0016887">
    <property type="term" value="F:ATP hydrolysis activity"/>
    <property type="evidence" value="ECO:0007669"/>
    <property type="project" value="InterPro"/>
</dbReference>
<evidence type="ECO:0000256" key="3">
    <source>
        <dbReference type="ARBA" id="ARBA00022967"/>
    </source>
</evidence>
<sequence>MRLAAIAEYRQTHPIARAIQNAAAARGLICDVPDEVDYSLGFGLRVNYQDHVLHVGSLRFMVQQNITIPSLLEDAQTWCATQDGSLVMVAVDGQLAGAVELQTQLRPEAQSLVAQLHARGLKLAILSGDHAAPTRHLAARLGIDEYYAEVLPEAKAEQIKALQASGRVVCFVGDGINDAIALQQADVSVSMRGATTIATDSAQVVLSGGSLQQLADLFELSHAFKRDLNTTLRFAYIPGSILIAGVFLFHFGMGSALILYSAGLVGAIYSALRPMRQLKHEEKEKQSDLD</sequence>
<dbReference type="NCBIfam" id="TIGR01494">
    <property type="entry name" value="ATPase_P-type"/>
    <property type="match status" value="1"/>
</dbReference>
<feature type="transmembrane region" description="Helical" evidence="6">
    <location>
        <begin position="234"/>
        <end position="251"/>
    </location>
</feature>
<dbReference type="InterPro" id="IPR023299">
    <property type="entry name" value="ATPase_P-typ_cyto_dom_N"/>
</dbReference>
<dbReference type="GO" id="GO:0005524">
    <property type="term" value="F:ATP binding"/>
    <property type="evidence" value="ECO:0007669"/>
    <property type="project" value="InterPro"/>
</dbReference>
<feature type="transmembrane region" description="Helical" evidence="6">
    <location>
        <begin position="257"/>
        <end position="275"/>
    </location>
</feature>
<comment type="caution">
    <text evidence="7">The sequence shown here is derived from an EMBL/GenBank/DDBJ whole genome shotgun (WGS) entry which is preliminary data.</text>
</comment>
<dbReference type="GO" id="GO:0016020">
    <property type="term" value="C:membrane"/>
    <property type="evidence" value="ECO:0007669"/>
    <property type="project" value="UniProtKB-SubCell"/>
</dbReference>
<evidence type="ECO:0000256" key="2">
    <source>
        <dbReference type="ARBA" id="ARBA00022692"/>
    </source>
</evidence>
<dbReference type="PROSITE" id="PS01229">
    <property type="entry name" value="COF_2"/>
    <property type="match status" value="1"/>
</dbReference>
<dbReference type="InterPro" id="IPR023214">
    <property type="entry name" value="HAD_sf"/>
</dbReference>
<keyword evidence="4 6" id="KW-1133">Transmembrane helix</keyword>
<name>A0A251XC41_9GAMM</name>
<keyword evidence="3" id="KW-1278">Translocase</keyword>
<dbReference type="Gene3D" id="3.40.1110.10">
    <property type="entry name" value="Calcium-transporting ATPase, cytoplasmic domain N"/>
    <property type="match status" value="1"/>
</dbReference>
<organism evidence="7 8">
    <name type="scientific">Thioflexithrix psekupsensis</name>
    <dbReference type="NCBI Taxonomy" id="1570016"/>
    <lineage>
        <taxon>Bacteria</taxon>
        <taxon>Pseudomonadati</taxon>
        <taxon>Pseudomonadota</taxon>
        <taxon>Gammaproteobacteria</taxon>
        <taxon>Thiotrichales</taxon>
        <taxon>Thioflexithrix</taxon>
    </lineage>
</organism>
<dbReference type="Proteomes" id="UP000194798">
    <property type="component" value="Unassembled WGS sequence"/>
</dbReference>
<dbReference type="PANTHER" id="PTHR43520:SF8">
    <property type="entry name" value="P-TYPE CU(+) TRANSPORTER"/>
    <property type="match status" value="1"/>
</dbReference>
<dbReference type="GO" id="GO:0043682">
    <property type="term" value="F:P-type divalent copper transporter activity"/>
    <property type="evidence" value="ECO:0007669"/>
    <property type="project" value="TreeGrafter"/>
</dbReference>
<dbReference type="GO" id="GO:0005507">
    <property type="term" value="F:copper ion binding"/>
    <property type="evidence" value="ECO:0007669"/>
    <property type="project" value="TreeGrafter"/>
</dbReference>
<accession>A0A251XC41</accession>
<evidence type="ECO:0000256" key="5">
    <source>
        <dbReference type="ARBA" id="ARBA00023136"/>
    </source>
</evidence>
<proteinExistence type="predicted"/>
<dbReference type="Gene3D" id="3.40.50.1000">
    <property type="entry name" value="HAD superfamily/HAD-like"/>
    <property type="match status" value="1"/>
</dbReference>
<protein>
    <recommendedName>
        <fullName evidence="9">Heavy metal translocating P-type ATPase</fullName>
    </recommendedName>
</protein>
<keyword evidence="2 6" id="KW-0812">Transmembrane</keyword>
<evidence type="ECO:0000256" key="1">
    <source>
        <dbReference type="ARBA" id="ARBA00004370"/>
    </source>
</evidence>
<dbReference type="OrthoDB" id="9814270at2"/>
<evidence type="ECO:0000313" key="7">
    <source>
        <dbReference type="EMBL" id="OUD16297.1"/>
    </source>
</evidence>
<dbReference type="PRINTS" id="PR00119">
    <property type="entry name" value="CATATPASE"/>
</dbReference>
<dbReference type="Pfam" id="PF00702">
    <property type="entry name" value="Hydrolase"/>
    <property type="match status" value="1"/>
</dbReference>
<keyword evidence="5 6" id="KW-0472">Membrane</keyword>
<gene>
    <name evidence="7" type="ORF">TPSD3_00825</name>
</gene>
<reference evidence="7 8" key="1">
    <citation type="submission" date="2016-12" db="EMBL/GenBank/DDBJ databases">
        <title>Thioflexothrix psekupsii D3 genome sequencing and assembly.</title>
        <authorList>
            <person name="Fomenkov A."/>
            <person name="Vincze T."/>
            <person name="Grabovich M."/>
            <person name="Anton B.P."/>
            <person name="Dubinina G."/>
            <person name="Orlova M."/>
            <person name="Belousova E."/>
            <person name="Roberts R.J."/>
        </authorList>
    </citation>
    <scope>NUCLEOTIDE SEQUENCE [LARGE SCALE GENOMIC DNA]</scope>
    <source>
        <strain evidence="7">D3</strain>
    </source>
</reference>
<evidence type="ECO:0000256" key="6">
    <source>
        <dbReference type="SAM" id="Phobius"/>
    </source>
</evidence>
<dbReference type="InterPro" id="IPR001757">
    <property type="entry name" value="P_typ_ATPase"/>
</dbReference>
<evidence type="ECO:0000313" key="8">
    <source>
        <dbReference type="Proteomes" id="UP000194798"/>
    </source>
</evidence>
<evidence type="ECO:0000256" key="4">
    <source>
        <dbReference type="ARBA" id="ARBA00022989"/>
    </source>
</evidence>
<evidence type="ECO:0008006" key="9">
    <source>
        <dbReference type="Google" id="ProtNLM"/>
    </source>
</evidence>
<dbReference type="PANTHER" id="PTHR43520">
    <property type="entry name" value="ATP7, ISOFORM B"/>
    <property type="match status" value="1"/>
</dbReference>
<comment type="subcellular location">
    <subcellularLocation>
        <location evidence="1">Membrane</location>
    </subcellularLocation>
</comment>
<dbReference type="InterPro" id="IPR036412">
    <property type="entry name" value="HAD-like_sf"/>
</dbReference>
<dbReference type="EMBL" id="MSLT01000001">
    <property type="protein sequence ID" value="OUD16297.1"/>
    <property type="molecule type" value="Genomic_DNA"/>
</dbReference>